<name>A0A6C0BUF0_9ZZZZ</name>
<feature type="compositionally biased region" description="Acidic residues" evidence="2">
    <location>
        <begin position="53"/>
        <end position="92"/>
    </location>
</feature>
<dbReference type="EMBL" id="MN739260">
    <property type="protein sequence ID" value="QHS95876.1"/>
    <property type="molecule type" value="Genomic_DNA"/>
</dbReference>
<protein>
    <submittedName>
        <fullName evidence="3">Uncharacterized protein</fullName>
    </submittedName>
</protein>
<feature type="compositionally biased region" description="Basic and acidic residues" evidence="2">
    <location>
        <begin position="13"/>
        <end position="24"/>
    </location>
</feature>
<organism evidence="3">
    <name type="scientific">viral metagenome</name>
    <dbReference type="NCBI Taxonomy" id="1070528"/>
    <lineage>
        <taxon>unclassified sequences</taxon>
        <taxon>metagenomes</taxon>
        <taxon>organismal metagenomes</taxon>
    </lineage>
</organism>
<evidence type="ECO:0000313" key="3">
    <source>
        <dbReference type="EMBL" id="QHS95876.1"/>
    </source>
</evidence>
<feature type="region of interest" description="Disordered" evidence="2">
    <location>
        <begin position="1"/>
        <end position="99"/>
    </location>
</feature>
<keyword evidence="1" id="KW-0175">Coiled coil</keyword>
<sequence length="2098" mass="243171">MSTNSTKQNIKITKNDKSQRKPIDLNKPIDFGSLSSSEELDVTPDSDSKSEEKEDLESSSEKTNDDEEENEENEENEDDEENESTEEDDEGVSPDLKLGDVIKIKDPTNEILNNNKFIIDYIDNHLIKLINIEDETLTTLKINEDGLLGNGNIESVSPIYRNDKKGYSRQNNLLPGTWINIYFGGDIPAILTGEITNLEQDMIEIKIYPEKEIIYINFDYKGIPLDIPIEKIEIREKPSDESIQSRDEEKVSRSAEVESVVDSYDQESVDILTEFNIPTNVEVRDNILEFILKADEIQFGEELGAIQQYINVDAQERRFNIELQTNDLMDELLSTIPDRQRTNMVLTNIHTMIERFKQLREEFSTFDGHGNVTGVIIKNASWKPLIHSLMSFKKSLYWILPVAKNVKKIYEKVGFDKEDEGYEFDEIENNIAYKGSTQEEMFLLEGIIDGYKSNNLPEAGENKYVALYKSINPLFTPFEDVNPEMKMDVIVEQEVLDNFNVIIDTLGDLYSNVIHDKTLVSNRFVIDKYNLGLTHLKTTQISRNKNIYHVEDMTSPDTIALTSLVTLPEPVIRFSHISLPGTSIYTKANLNTMFVNYWKFLNNRTSVNKILVDIYNDNDDEANSKKPKENMEQDKNTFFSKITNFTMNKTEQMRDMSDTELYVKFLEKVVPRTRVLFEKIKKYINGKLSLKDVVEIMEPFLVYNSDLTFMQYKSISVFLQEKISKFNKKFIERSKYFSNLKRVGKGITNEPNANSLKMLINESKNKQEVTDIYNKSVYRSDINTEIKMTNSELLKKMVMEDFGNVYNYCVALENTFLMLPENINKLIEDKETRIEQQLEKGSSADEKCENVIIAKQYANIEELEADNDTTIFFDRKYDSTIYSILDDYLNDQTRMLPADFHEFLTKKLMEKMKLNEKGASYLAETLINGAKRVKTGDYAIYFDNAQNKLNYYIRDHNQWILKENVDEKLVGQKQDMICNFQQNCITIQDKYDAKCQSMDTNRKDLTKDAYLEIMNEFDYKYQMSKEDMQIRIQMKYDYYVGIIDKLDKLKQHRMLKYNDAQYKLGAKTSDEDVEEIIVSPYMKLLNIILGQNDFVKRQNDIITFKTKFTREADTLGGENEYWLYCIKTNTQLLPTFLYTIASVFVQNPDNYTITVDRIIKDIGGLSDDGESWVDKKGQSGRVIRKIDFDIDEGYEDGFRVISRELLERDAGDIVAENIEAEQESKEAAADKSKSKIVNAETKLMLNIIHAMSDFMGINLDDQLEFILKITSAALADALPSESEHNKDAEEKAKRGQTTKPYKSFYNFNILYLTLASIMVGIQTSIPSVKTRRTFPGCVRSFAGYPMDGTGDTSGLQYMACIISQIPKAKSIDPWSALGTSKQDKIMTKIKFFIDNHLLKNIDVERKIKEKIEYLLLKPVEVIPVEHDLNTWRQFLPPIVPIKMKTVENISQDFKASLLSDIKGASPRQREKILVIQSKIIMFSLALQEKIQQIVEKKKLLLNNSSNEPYIENACCNEKGENSTIDYFFNEDSEIGLYNSNVTELAYILDDVRAISKACFLFCKENSKNIYPGLTDKYSEETIYKAFITFCKFKSLIPIPEALMGLCGEKPAFSLGDSIGEQIRKLKNDGHNYTNEQFLRLLQLVNRHNIIQVPMNDRMKTRVSRMRDIIKKMSSLNIGDAKLVPLELSNHLDDVLDTFDVGVEDDTKEMRELKNYLSKTNTNMKDELIAFMEQYGSASKNSLKKMVENISNIMVWGENKENDNIYDDTTYNSINYIKEYIVNISNVYPNKILNKPEFAENPGEVRIPNHWDLSPVHRFDIAKIVFDNYTRLNKFYDDKKIVNVLNSVIQHTKQFLLLVNETPYINEINYKNIHTHSIFDKRTCKLLFENYLLAVLTSYIRYTEDDTLLIVGDSVIEEELEEPVSTLLLGNKKELKMKIAELLSVYINMMVQHKDMINMNYDEIMDVVYKIKENEKYTFTDRLKAMTDEQREADTALKMNKLGVWSKGLQKGLVAYDKDVYDEEREYMEKFAEIENVVKKKNRNNINDMNIQQYMDDFMEEQQNDEDIEGEEYKMANMTEDYMDGYNDGDEDQDVGLDD</sequence>
<evidence type="ECO:0000256" key="2">
    <source>
        <dbReference type="SAM" id="MobiDB-lite"/>
    </source>
</evidence>
<evidence type="ECO:0000256" key="1">
    <source>
        <dbReference type="SAM" id="Coils"/>
    </source>
</evidence>
<feature type="coiled-coil region" evidence="1">
    <location>
        <begin position="1203"/>
        <end position="1235"/>
    </location>
</feature>
<accession>A0A6C0BUF0</accession>
<proteinExistence type="predicted"/>
<feature type="compositionally biased region" description="Polar residues" evidence="2">
    <location>
        <begin position="1"/>
        <end position="12"/>
    </location>
</feature>
<reference evidence="3" key="1">
    <citation type="journal article" date="2020" name="Nature">
        <title>Giant virus diversity and host interactions through global metagenomics.</title>
        <authorList>
            <person name="Schulz F."/>
            <person name="Roux S."/>
            <person name="Paez-Espino D."/>
            <person name="Jungbluth S."/>
            <person name="Walsh D.A."/>
            <person name="Denef V.J."/>
            <person name="McMahon K.D."/>
            <person name="Konstantinidis K.T."/>
            <person name="Eloe-Fadrosh E.A."/>
            <person name="Kyrpides N.C."/>
            <person name="Woyke T."/>
        </authorList>
    </citation>
    <scope>NUCLEOTIDE SEQUENCE</scope>
    <source>
        <strain evidence="3">GVMAG-M-3300019093-7</strain>
    </source>
</reference>